<evidence type="ECO:0000259" key="6">
    <source>
        <dbReference type="Pfam" id="PF00345"/>
    </source>
</evidence>
<dbReference type="SUPFAM" id="SSF49354">
    <property type="entry name" value="PapD-like"/>
    <property type="match status" value="1"/>
</dbReference>
<keyword evidence="4" id="KW-0574">Periplasm</keyword>
<evidence type="ECO:0000256" key="3">
    <source>
        <dbReference type="ARBA" id="ARBA00022729"/>
    </source>
</evidence>
<keyword evidence="5" id="KW-0143">Chaperone</keyword>
<evidence type="ECO:0000256" key="1">
    <source>
        <dbReference type="ARBA" id="ARBA00004418"/>
    </source>
</evidence>
<evidence type="ECO:0000313" key="8">
    <source>
        <dbReference type="EMBL" id="PSR44733.1"/>
    </source>
</evidence>
<dbReference type="SUPFAM" id="SSF49584">
    <property type="entry name" value="Periplasmic chaperone C-domain"/>
    <property type="match status" value="1"/>
</dbReference>
<dbReference type="Pfam" id="PF02753">
    <property type="entry name" value="PapD_C"/>
    <property type="match status" value="1"/>
</dbReference>
<dbReference type="EMBL" id="PYHO01000024">
    <property type="protein sequence ID" value="PSR44733.1"/>
    <property type="molecule type" value="Genomic_DNA"/>
</dbReference>
<dbReference type="GO" id="GO:0071555">
    <property type="term" value="P:cell wall organization"/>
    <property type="evidence" value="ECO:0007669"/>
    <property type="project" value="InterPro"/>
</dbReference>
<dbReference type="GO" id="GO:0030288">
    <property type="term" value="C:outer membrane-bounded periplasmic space"/>
    <property type="evidence" value="ECO:0007669"/>
    <property type="project" value="InterPro"/>
</dbReference>
<dbReference type="PANTHER" id="PTHR30251:SF7">
    <property type="entry name" value="FIMBRIAE CHAPARONE"/>
    <property type="match status" value="1"/>
</dbReference>
<dbReference type="Gene3D" id="2.60.40.10">
    <property type="entry name" value="Immunoglobulins"/>
    <property type="match status" value="2"/>
</dbReference>
<accession>A0A2T2XWQ0</accession>
<dbReference type="PRINTS" id="PR00969">
    <property type="entry name" value="CHAPERONPILI"/>
</dbReference>
<dbReference type="InterPro" id="IPR013783">
    <property type="entry name" value="Ig-like_fold"/>
</dbReference>
<dbReference type="InterPro" id="IPR001829">
    <property type="entry name" value="Pili_assmbl_chaperone_bac"/>
</dbReference>
<evidence type="ECO:0000313" key="9">
    <source>
        <dbReference type="Proteomes" id="UP000240892"/>
    </source>
</evidence>
<dbReference type="Proteomes" id="UP000240892">
    <property type="component" value="Unassembled WGS sequence"/>
</dbReference>
<feature type="domain" description="Pili assembly chaperone C-terminal" evidence="7">
    <location>
        <begin position="181"/>
        <end position="237"/>
    </location>
</feature>
<evidence type="ECO:0000256" key="2">
    <source>
        <dbReference type="ARBA" id="ARBA00007399"/>
    </source>
</evidence>
<organism evidence="8 9">
    <name type="scientific">Kluyvera genomosp. 2</name>
    <dbReference type="NCBI Taxonomy" id="2774054"/>
    <lineage>
        <taxon>Bacteria</taxon>
        <taxon>Pseudomonadati</taxon>
        <taxon>Pseudomonadota</taxon>
        <taxon>Gammaproteobacteria</taxon>
        <taxon>Enterobacterales</taxon>
        <taxon>Enterobacteriaceae</taxon>
        <taxon>Kluyvera</taxon>
    </lineage>
</organism>
<comment type="caution">
    <text evidence="8">The sequence shown here is derived from an EMBL/GenBank/DDBJ whole genome shotgun (WGS) entry which is preliminary data.</text>
</comment>
<dbReference type="Pfam" id="PF00345">
    <property type="entry name" value="PapD_N"/>
    <property type="match status" value="1"/>
</dbReference>
<dbReference type="InterPro" id="IPR016148">
    <property type="entry name" value="Pili_assmbl_chaperone_C"/>
</dbReference>
<keyword evidence="3" id="KW-0732">Signal</keyword>
<dbReference type="AlphaFoldDB" id="A0A2T2XWQ0"/>
<comment type="subcellular location">
    <subcellularLocation>
        <location evidence="1">Periplasm</location>
    </subcellularLocation>
</comment>
<comment type="similarity">
    <text evidence="2">Belongs to the periplasmic pilus chaperone family.</text>
</comment>
<evidence type="ECO:0000256" key="5">
    <source>
        <dbReference type="ARBA" id="ARBA00023186"/>
    </source>
</evidence>
<dbReference type="InterPro" id="IPR050643">
    <property type="entry name" value="Periplasmic_pilus_chap"/>
</dbReference>
<dbReference type="InterPro" id="IPR036316">
    <property type="entry name" value="Pili_assmbl_chap_C_dom_sf"/>
</dbReference>
<dbReference type="InterPro" id="IPR008962">
    <property type="entry name" value="PapD-like_sf"/>
</dbReference>
<evidence type="ECO:0000259" key="7">
    <source>
        <dbReference type="Pfam" id="PF02753"/>
    </source>
</evidence>
<keyword evidence="9" id="KW-1185">Reference proteome</keyword>
<proteinExistence type="inferred from homology"/>
<gene>
    <name evidence="8" type="ORF">C8256_21465</name>
</gene>
<dbReference type="InterPro" id="IPR016147">
    <property type="entry name" value="Pili_assmbl_chaperone_N"/>
</dbReference>
<dbReference type="PANTHER" id="PTHR30251">
    <property type="entry name" value="PILUS ASSEMBLY CHAPERONE"/>
    <property type="match status" value="1"/>
</dbReference>
<feature type="domain" description="Pili assembly chaperone N-terminal" evidence="6">
    <location>
        <begin position="33"/>
        <end position="156"/>
    </location>
</feature>
<protein>
    <submittedName>
        <fullName evidence="8">Fimbrial assembly protein</fullName>
    </submittedName>
</protein>
<reference evidence="8 9" key="1">
    <citation type="submission" date="2018-03" db="EMBL/GenBank/DDBJ databases">
        <title>First report of an OXA-48+CTX-M-M-producing Kluyvera ascorbata clone recovered from patients admitted in a University Hospital in Madrid, Spain.</title>
        <authorList>
            <person name="Hernandez-Garcia M."/>
            <person name="Leon-Sampedro R."/>
            <person name="Perez-Viso B."/>
            <person name="Morosini M.I."/>
            <person name="Lopez-Fresnena N."/>
            <person name="Coque T.M."/>
            <person name="Bonten M."/>
            <person name="Malhotra-Kumar S."/>
            <person name="Ruiz-Garbajosa P."/>
            <person name="Canton R."/>
        </authorList>
    </citation>
    <scope>NUCLEOTIDE SEQUENCE [LARGE SCALE GENOMIC DNA]</scope>
    <source>
        <strain evidence="8 9">KA2</strain>
    </source>
</reference>
<sequence>MRNCRFWSVFSDFVRFFAPAALFFVSLSSLAVVNLEVTRVVFNGDDRTLSLTLANSDLQPTLVQVWTDNGDPLLAPDKVITPMVAIPPVFSMAPGEMRSIKLLLTSRQALSSNKESLLWLNIFQIPPQTQQDRQAPQKVLLPMRIRLKVFIRPQGINAPIESDGHKLSFTLQQDEPPKLIVHNPTPWHMTLSDITCGHYTAETSMVPPQSSQPIMLNGSKGTCKTLQYNLINDSGNRWQYSTNL</sequence>
<name>A0A2T2XWQ0_9ENTR</name>
<evidence type="ECO:0000256" key="4">
    <source>
        <dbReference type="ARBA" id="ARBA00022764"/>
    </source>
</evidence>